<dbReference type="GO" id="GO:0016301">
    <property type="term" value="F:kinase activity"/>
    <property type="evidence" value="ECO:0007669"/>
    <property type="project" value="UniProtKB-KW"/>
</dbReference>
<protein>
    <submittedName>
        <fullName evidence="1">Histidine kinase</fullName>
    </submittedName>
</protein>
<keyword evidence="2" id="KW-1185">Reference proteome</keyword>
<dbReference type="InterPro" id="IPR016380">
    <property type="entry name" value="Sig_transdc_His_kin_NarX/NarQ"/>
</dbReference>
<dbReference type="InterPro" id="IPR029095">
    <property type="entry name" value="NarX-like_N"/>
</dbReference>
<keyword evidence="1" id="KW-0808">Transferase</keyword>
<dbReference type="PIRSF" id="PIRSF003167">
    <property type="entry name" value="STHK_NarX/NarQ"/>
    <property type="match status" value="1"/>
</dbReference>
<dbReference type="InterPro" id="IPR005467">
    <property type="entry name" value="His_kinase_dom"/>
</dbReference>
<dbReference type="Gene3D" id="3.30.565.10">
    <property type="entry name" value="Histidine kinase-like ATPase, C-terminal domain"/>
    <property type="match status" value="1"/>
</dbReference>
<dbReference type="Gene3D" id="1.20.120.960">
    <property type="entry name" value="Histidine kinase NarX, sensor domain"/>
    <property type="match status" value="1"/>
</dbReference>
<dbReference type="InterPro" id="IPR036890">
    <property type="entry name" value="HATPase_C_sf"/>
</dbReference>
<dbReference type="InterPro" id="IPR042295">
    <property type="entry name" value="NarX-like_N_sf"/>
</dbReference>
<dbReference type="CDD" id="cd06225">
    <property type="entry name" value="HAMP"/>
    <property type="match status" value="1"/>
</dbReference>
<dbReference type="CDD" id="cd16917">
    <property type="entry name" value="HATPase_UhpB-NarQ-NarX-like"/>
    <property type="match status" value="1"/>
</dbReference>
<organism evidence="1 2">
    <name type="scientific">Aliikangiella maris</name>
    <dbReference type="NCBI Taxonomy" id="3162458"/>
    <lineage>
        <taxon>Bacteria</taxon>
        <taxon>Pseudomonadati</taxon>
        <taxon>Pseudomonadota</taxon>
        <taxon>Gammaproteobacteria</taxon>
        <taxon>Oceanospirillales</taxon>
        <taxon>Pleioneaceae</taxon>
        <taxon>Aliikangiella</taxon>
    </lineage>
</organism>
<dbReference type="InterPro" id="IPR003594">
    <property type="entry name" value="HATPase_dom"/>
</dbReference>
<reference evidence="1 2" key="1">
    <citation type="submission" date="2024-06" db="EMBL/GenBank/DDBJ databases">
        <authorList>
            <person name="Li F."/>
        </authorList>
    </citation>
    <scope>NUCLEOTIDE SEQUENCE [LARGE SCALE GENOMIC DNA]</scope>
    <source>
        <strain evidence="1 2">GXAS 311</strain>
    </source>
</reference>
<dbReference type="SMART" id="SM00304">
    <property type="entry name" value="HAMP"/>
    <property type="match status" value="1"/>
</dbReference>
<evidence type="ECO:0000313" key="2">
    <source>
        <dbReference type="Proteomes" id="UP001548189"/>
    </source>
</evidence>
<dbReference type="Gene3D" id="1.20.5.1930">
    <property type="match status" value="1"/>
</dbReference>
<proteinExistence type="predicted"/>
<dbReference type="Pfam" id="PF13675">
    <property type="entry name" value="PilJ"/>
    <property type="match status" value="1"/>
</dbReference>
<dbReference type="Pfam" id="PF00672">
    <property type="entry name" value="HAMP"/>
    <property type="match status" value="1"/>
</dbReference>
<dbReference type="InterPro" id="IPR050482">
    <property type="entry name" value="Sensor_HK_TwoCompSys"/>
</dbReference>
<comment type="caution">
    <text evidence="1">The sequence shown here is derived from an EMBL/GenBank/DDBJ whole genome shotgun (WGS) entry which is preliminary data.</text>
</comment>
<accession>A0ABV2BR93</accession>
<sequence>MPIETDPTTTSSSLIARAGQIMVVIIILGLVSMISSMLVSESLSGDAAQINIAGSLRMHAMRISRAHLADTSQQKLLIKKETTAFENQLNQLLIGGLVSARKNKKIEEQYQLILENWQKLNSNNSDHSVHTFDTFVSTIDQMVFLLQKESEKKLNMLRLIQGISLLSVLVVAIVVLFQLNRIIVAPLKQLVDVASEAGKGNFDLKATYHSDNELGLLARTINQMSAELKLTYQDYEQRVTQKTEELLQSNRSLDFLYKTARYLSANDFSHGRDLIIQELENILGEGKITIELLAIEDNQSQKIDIHPRFNAPFCLLSKRFPLKKHGNLFGYIVWQTPTQFVISEWQTLMLQAIADIVGTALQLERQRSVQNRLLIIEERAVIARELHDSLAQSLSYLKFQMSLLSRKMQKEVPKEQLTMIMDDIKQGINSAYLQLRELLTTFRLKLEDPSIENAIQGTVAEFSTKCNHPIFLNYQIEPESLSANQEIHLLQIIREALSNIQRHAHSTEAGIHIHRMSENIIVEIWDNGQGIKNLENRQGHLGLSIMRERAKSLNAVMEILARQPQGTRIIIKLHPKRFQQQDTSQ</sequence>
<dbReference type="PANTHER" id="PTHR24421">
    <property type="entry name" value="NITRATE/NITRITE SENSOR PROTEIN NARX-RELATED"/>
    <property type="match status" value="1"/>
</dbReference>
<dbReference type="Pfam" id="PF02518">
    <property type="entry name" value="HATPase_c"/>
    <property type="match status" value="1"/>
</dbReference>
<dbReference type="EMBL" id="JBEVCJ010000004">
    <property type="protein sequence ID" value="MET1254433.1"/>
    <property type="molecule type" value="Genomic_DNA"/>
</dbReference>
<keyword evidence="1" id="KW-0418">Kinase</keyword>
<dbReference type="InterPro" id="IPR003660">
    <property type="entry name" value="HAMP_dom"/>
</dbReference>
<dbReference type="PROSITE" id="PS50109">
    <property type="entry name" value="HIS_KIN"/>
    <property type="match status" value="1"/>
</dbReference>
<dbReference type="PANTHER" id="PTHR24421:SF10">
    <property type="entry name" value="NITRATE_NITRITE SENSOR PROTEIN NARQ"/>
    <property type="match status" value="1"/>
</dbReference>
<dbReference type="SMART" id="SM00387">
    <property type="entry name" value="HATPase_c"/>
    <property type="match status" value="1"/>
</dbReference>
<evidence type="ECO:0000313" key="1">
    <source>
        <dbReference type="EMBL" id="MET1254433.1"/>
    </source>
</evidence>
<gene>
    <name evidence="1" type="ORF">ABVT43_04780</name>
</gene>
<dbReference type="SUPFAM" id="SSF55874">
    <property type="entry name" value="ATPase domain of HSP90 chaperone/DNA topoisomerase II/histidine kinase"/>
    <property type="match status" value="1"/>
</dbReference>
<dbReference type="Gene3D" id="6.10.340.10">
    <property type="match status" value="1"/>
</dbReference>
<dbReference type="Proteomes" id="UP001548189">
    <property type="component" value="Unassembled WGS sequence"/>
</dbReference>
<dbReference type="Pfam" id="PF07730">
    <property type="entry name" value="HisKA_3"/>
    <property type="match status" value="1"/>
</dbReference>
<dbReference type="PROSITE" id="PS50885">
    <property type="entry name" value="HAMP"/>
    <property type="match status" value="1"/>
</dbReference>
<dbReference type="InterPro" id="IPR011712">
    <property type="entry name" value="Sig_transdc_His_kin_sub3_dim/P"/>
</dbReference>
<dbReference type="SUPFAM" id="SSF55781">
    <property type="entry name" value="GAF domain-like"/>
    <property type="match status" value="1"/>
</dbReference>
<dbReference type="SUPFAM" id="SSF158472">
    <property type="entry name" value="HAMP domain-like"/>
    <property type="match status" value="1"/>
</dbReference>
<name>A0ABV2BR93_9GAMM</name>